<reference evidence="2 3" key="1">
    <citation type="submission" date="2023-09" db="EMBL/GenBank/DDBJ databases">
        <title>Pangenome analysis of Batrachochytrium dendrobatidis and related Chytrids.</title>
        <authorList>
            <person name="Yacoub M.N."/>
            <person name="Stajich J.E."/>
            <person name="James T.Y."/>
        </authorList>
    </citation>
    <scope>NUCLEOTIDE SEQUENCE [LARGE SCALE GENOMIC DNA]</scope>
    <source>
        <strain evidence="2 3">JEL0888</strain>
    </source>
</reference>
<evidence type="ECO:0000313" key="3">
    <source>
        <dbReference type="Proteomes" id="UP001527925"/>
    </source>
</evidence>
<dbReference type="PANTHER" id="PTHR37848:SF1">
    <property type="entry name" value="SUN DOMAIN-CONTAINING PROTEIN"/>
    <property type="match status" value="1"/>
</dbReference>
<dbReference type="PANTHER" id="PTHR37848">
    <property type="entry name" value="EXPRESSED PROTEIN"/>
    <property type="match status" value="1"/>
</dbReference>
<evidence type="ECO:0000256" key="1">
    <source>
        <dbReference type="SAM" id="MobiDB-lite"/>
    </source>
</evidence>
<proteinExistence type="predicted"/>
<dbReference type="Proteomes" id="UP001527925">
    <property type="component" value="Unassembled WGS sequence"/>
</dbReference>
<organism evidence="2 3">
    <name type="scientific">Polyrhizophydium stewartii</name>
    <dbReference type="NCBI Taxonomy" id="2732419"/>
    <lineage>
        <taxon>Eukaryota</taxon>
        <taxon>Fungi</taxon>
        <taxon>Fungi incertae sedis</taxon>
        <taxon>Chytridiomycota</taxon>
        <taxon>Chytridiomycota incertae sedis</taxon>
        <taxon>Chytridiomycetes</taxon>
        <taxon>Rhizophydiales</taxon>
        <taxon>Rhizophydiales incertae sedis</taxon>
        <taxon>Polyrhizophydium</taxon>
    </lineage>
</organism>
<keyword evidence="3" id="KW-1185">Reference proteome</keyword>
<sequence length="803" mass="88325">MSFLPAQPRSARVAPVDNSFGQSVPNKPYEARGLETPTSPPPMYQTPTQPGFAQQLPPAQDGAAIAQDAAAYFAAANQAFSYAVAQAPRVYMSRLGTAAGPPAPVPLMPPPAAAPLMPPPAAHFGGNPAETVEPPQALMTPSEPPPSYGDAVAASLAAAGVSQAPHIDPEFEFFDFSSVPGTNVLFPHQTPQLLSPSPVKVKVEGPQVYAFDPVLDTNADELWRFFMTHVGPPQLHVIIQGTHTETRTRWVRRGNAMTTETRTVTVTDFDFCIDATQYVVQQWSRMICVPRDGQRPQTYKETIEEFVKSPNKLKEIHLVKQLLWNFDELAQAIIYSVRMTGYTTSVKVKFPMANSKISVFCSDTMSQLAHNTCVRVLCVMTCLCIIFAPIYFASRKKVSNKIVCEYPMLISAPEFYTRNYYLIQQLALTRQKGSNPIPSRSFTSLSKQKAANMLTRQAAPVTSAAASGSTQTGMSFLPGQPRSARVAPVDNSFGQSVPNKPYEARGPETPTSPPPMYQTPTQPGFAQQLPPAQDGAAIAQDAAAYFAAANQAFSYAVAQAPRVYMPKLPHDFVDLRQKPEAKILLPKDCPQFSSPSDIPVQDSDFGFFAHSKVLDRSSDELWRFLMTYIGNPGLLINIRGVIINGNPKHVIEDGDIEGMDSDWTATDEFNFSIDASAYVAPMWGCIACVPRAGRKPKTCQQTIDEYTQSENIFKELHIMKQVVWNFHALTLAIHSCIRQTGYAGTIVIRFKYAVNKISKRVSNTIVCEYPMAISEADFFMRNCALIQHHVKIRDCSTSCVRAI</sequence>
<dbReference type="EMBL" id="JADGIZ020000049">
    <property type="protein sequence ID" value="KAL2913253.1"/>
    <property type="molecule type" value="Genomic_DNA"/>
</dbReference>
<name>A0ABR4N147_9FUNG</name>
<accession>A0ABR4N147</accession>
<protein>
    <submittedName>
        <fullName evidence="2">Uncharacterized protein</fullName>
    </submittedName>
</protein>
<feature type="region of interest" description="Disordered" evidence="1">
    <location>
        <begin position="1"/>
        <end position="40"/>
    </location>
</feature>
<evidence type="ECO:0000313" key="2">
    <source>
        <dbReference type="EMBL" id="KAL2913253.1"/>
    </source>
</evidence>
<feature type="region of interest" description="Disordered" evidence="1">
    <location>
        <begin position="480"/>
        <end position="512"/>
    </location>
</feature>
<comment type="caution">
    <text evidence="2">The sequence shown here is derived from an EMBL/GenBank/DDBJ whole genome shotgun (WGS) entry which is preliminary data.</text>
</comment>
<gene>
    <name evidence="2" type="ORF">HK105_207255</name>
</gene>